<dbReference type="InterPro" id="IPR036908">
    <property type="entry name" value="RlpA-like_sf"/>
</dbReference>
<dbReference type="OMA" id="DYNHFVS"/>
<keyword evidence="5" id="KW-1185">Reference proteome</keyword>
<dbReference type="Pfam" id="PF03330">
    <property type="entry name" value="DPBB_1"/>
    <property type="match status" value="1"/>
</dbReference>
<dbReference type="Gene3D" id="2.40.40.10">
    <property type="entry name" value="RlpA-like domain"/>
    <property type="match status" value="1"/>
</dbReference>
<accession>W3WJG9</accession>
<keyword evidence="1 2" id="KW-0732">Signal</keyword>
<name>W3WJG9_PESFW</name>
<dbReference type="KEGG" id="pfy:PFICI_14877"/>
<dbReference type="AlphaFoldDB" id="W3WJG9"/>
<evidence type="ECO:0000256" key="2">
    <source>
        <dbReference type="SAM" id="SignalP"/>
    </source>
</evidence>
<proteinExistence type="predicted"/>
<feature type="signal peptide" evidence="2">
    <location>
        <begin position="1"/>
        <end position="17"/>
    </location>
</feature>
<dbReference type="eggNOG" id="ENOG502S9P9">
    <property type="taxonomic scope" value="Eukaryota"/>
</dbReference>
<dbReference type="InterPro" id="IPR007112">
    <property type="entry name" value="Expansin/allergen_DPBB_dom"/>
</dbReference>
<dbReference type="CDD" id="cd22272">
    <property type="entry name" value="DPBB_EXLX1-like"/>
    <property type="match status" value="1"/>
</dbReference>
<dbReference type="InterPro" id="IPR036749">
    <property type="entry name" value="Expansin_CBD_sf"/>
</dbReference>
<dbReference type="PANTHER" id="PTHR31836:SF21">
    <property type="entry name" value="EXPANSIN-LIKE PROTEIN 7"/>
    <property type="match status" value="1"/>
</dbReference>
<dbReference type="HOGENOM" id="CLU_026963_3_1_1"/>
<dbReference type="OrthoDB" id="406505at2759"/>
<dbReference type="NCBIfam" id="NF041144">
    <property type="entry name" value="expansin_EXLX1"/>
    <property type="match status" value="1"/>
</dbReference>
<sequence length="225" mass="23356">MFVHAGLAMMALPLVFGSPAAPISPRAVTGTSTFYGGNLSGGTCSFTTMGSLPSGIYGTAFSGSSWNSAANCGACLDVTGPNGKTIRVMVVDKCPECETGHLDLFQDAFAKIGDISAGKIATSYTPVACGISSAFKLHNKSGTSKYWFSMQVVNHNQPISKLEVSTDGGSTWKSTTRQDYNFFENSSGFGTDTVDVRVTSTNGKSITVKSVSVASDSSVTAGSNF</sequence>
<dbReference type="Proteomes" id="UP000030651">
    <property type="component" value="Unassembled WGS sequence"/>
</dbReference>
<dbReference type="SUPFAM" id="SSF49590">
    <property type="entry name" value="PHL pollen allergen"/>
    <property type="match status" value="1"/>
</dbReference>
<dbReference type="RefSeq" id="XP_007841649.1">
    <property type="nucleotide sequence ID" value="XM_007843458.1"/>
</dbReference>
<dbReference type="EMBL" id="KI912122">
    <property type="protein sequence ID" value="ETS73272.1"/>
    <property type="molecule type" value="Genomic_DNA"/>
</dbReference>
<dbReference type="SUPFAM" id="SSF50685">
    <property type="entry name" value="Barwin-like endoglucanases"/>
    <property type="match status" value="1"/>
</dbReference>
<reference evidence="5" key="1">
    <citation type="journal article" date="2015" name="BMC Genomics">
        <title>Genomic and transcriptomic analysis of the endophytic fungus Pestalotiopsis fici reveals its lifestyle and high potential for synthesis of natural products.</title>
        <authorList>
            <person name="Wang X."/>
            <person name="Zhang X."/>
            <person name="Liu L."/>
            <person name="Xiang M."/>
            <person name="Wang W."/>
            <person name="Sun X."/>
            <person name="Che Y."/>
            <person name="Guo L."/>
            <person name="Liu G."/>
            <person name="Guo L."/>
            <person name="Wang C."/>
            <person name="Yin W.B."/>
            <person name="Stadler M."/>
            <person name="Zhang X."/>
            <person name="Liu X."/>
        </authorList>
    </citation>
    <scope>NUCLEOTIDE SEQUENCE [LARGE SCALE GENOMIC DNA]</scope>
    <source>
        <strain evidence="5">W106-1 / CGMCC3.15140</strain>
    </source>
</reference>
<organism evidence="4 5">
    <name type="scientific">Pestalotiopsis fici (strain W106-1 / CGMCC3.15140)</name>
    <dbReference type="NCBI Taxonomy" id="1229662"/>
    <lineage>
        <taxon>Eukaryota</taxon>
        <taxon>Fungi</taxon>
        <taxon>Dikarya</taxon>
        <taxon>Ascomycota</taxon>
        <taxon>Pezizomycotina</taxon>
        <taxon>Sordariomycetes</taxon>
        <taxon>Xylariomycetidae</taxon>
        <taxon>Amphisphaeriales</taxon>
        <taxon>Sporocadaceae</taxon>
        <taxon>Pestalotiopsis</taxon>
    </lineage>
</organism>
<dbReference type="InterPro" id="IPR051477">
    <property type="entry name" value="Expansin_CellWall"/>
</dbReference>
<feature type="domain" description="Expansin-like EG45" evidence="3">
    <location>
        <begin position="41"/>
        <end position="134"/>
    </location>
</feature>
<evidence type="ECO:0000256" key="1">
    <source>
        <dbReference type="ARBA" id="ARBA00022729"/>
    </source>
</evidence>
<evidence type="ECO:0000313" key="4">
    <source>
        <dbReference type="EMBL" id="ETS73272.1"/>
    </source>
</evidence>
<protein>
    <recommendedName>
        <fullName evidence="3">Expansin-like EG45 domain-containing protein</fullName>
    </recommendedName>
</protein>
<evidence type="ECO:0000259" key="3">
    <source>
        <dbReference type="PROSITE" id="PS50842"/>
    </source>
</evidence>
<evidence type="ECO:0000313" key="5">
    <source>
        <dbReference type="Proteomes" id="UP000030651"/>
    </source>
</evidence>
<dbReference type="PANTHER" id="PTHR31836">
    <property type="match status" value="1"/>
</dbReference>
<dbReference type="InterPro" id="IPR049818">
    <property type="entry name" value="Expansin_EXLX1-like"/>
</dbReference>
<dbReference type="InParanoid" id="W3WJG9"/>
<dbReference type="GeneID" id="19279890"/>
<gene>
    <name evidence="4" type="ORF">PFICI_14877</name>
</gene>
<dbReference type="InterPro" id="IPR009009">
    <property type="entry name" value="RlpA-like_DPBB"/>
</dbReference>
<feature type="chain" id="PRO_5004833587" description="Expansin-like EG45 domain-containing protein" evidence="2">
    <location>
        <begin position="18"/>
        <end position="225"/>
    </location>
</feature>
<dbReference type="PROSITE" id="PS50842">
    <property type="entry name" value="EXPANSIN_EG45"/>
    <property type="match status" value="1"/>
</dbReference>
<dbReference type="Gene3D" id="2.60.40.760">
    <property type="entry name" value="Expansin, cellulose-binding-like domain"/>
    <property type="match status" value="1"/>
</dbReference>